<protein>
    <submittedName>
        <fullName evidence="5">AraC-like DNA-binding protein</fullName>
    </submittedName>
</protein>
<evidence type="ECO:0000259" key="4">
    <source>
        <dbReference type="PROSITE" id="PS01124"/>
    </source>
</evidence>
<keyword evidence="1" id="KW-0805">Transcription regulation</keyword>
<sequence>MFLNLRPSAPLNAFVESLWYSERGALPHTRERSLPTGSAHIVIPLLQDHLIRYESVNDRCARRLHGPIVQGPSDRFGLRGTGGPSVVIGVQFKPGGAAAFFGGALPHLRNRTELLEDLWGPAAPALQEQLKAASSPQRALLHLQGHLVRRLQQAAPPDPLAVRAIAAFGQDPALARVQPVQRAAGHLPAQFIRRFEAAVGLTPKRYARVLRLGVLLPTLVRCGPRDWAGIAVDAGYFDQSHLIREFRQMAGMSPGQYTPVHADMPTHVALHESSNPVCDPAGDG</sequence>
<keyword evidence="3" id="KW-0804">Transcription</keyword>
<dbReference type="InterPro" id="IPR009057">
    <property type="entry name" value="Homeodomain-like_sf"/>
</dbReference>
<dbReference type="PROSITE" id="PS01124">
    <property type="entry name" value="HTH_ARAC_FAMILY_2"/>
    <property type="match status" value="1"/>
</dbReference>
<proteinExistence type="predicted"/>
<dbReference type="SUPFAM" id="SSF46689">
    <property type="entry name" value="Homeodomain-like"/>
    <property type="match status" value="1"/>
</dbReference>
<keyword evidence="6" id="KW-1185">Reference proteome</keyword>
<dbReference type="Pfam" id="PF20240">
    <property type="entry name" value="DUF6597"/>
    <property type="match status" value="1"/>
</dbReference>
<dbReference type="InterPro" id="IPR050204">
    <property type="entry name" value="AraC_XylS_family_regulators"/>
</dbReference>
<dbReference type="RefSeq" id="WP_310319218.1">
    <property type="nucleotide sequence ID" value="NZ_JAVDWU010000008.1"/>
</dbReference>
<name>A0ABU1WRP6_9BURK</name>
<dbReference type="SMART" id="SM00342">
    <property type="entry name" value="HTH_ARAC"/>
    <property type="match status" value="1"/>
</dbReference>
<accession>A0ABU1WRP6</accession>
<keyword evidence="2" id="KW-0238">DNA-binding</keyword>
<dbReference type="PANTHER" id="PTHR46796:SF15">
    <property type="entry name" value="BLL1074 PROTEIN"/>
    <property type="match status" value="1"/>
</dbReference>
<comment type="caution">
    <text evidence="5">The sequence shown here is derived from an EMBL/GenBank/DDBJ whole genome shotgun (WGS) entry which is preliminary data.</text>
</comment>
<dbReference type="Proteomes" id="UP001265700">
    <property type="component" value="Unassembled WGS sequence"/>
</dbReference>
<feature type="domain" description="HTH araC/xylS-type" evidence="4">
    <location>
        <begin position="159"/>
        <end position="260"/>
    </location>
</feature>
<dbReference type="Gene3D" id="1.10.10.60">
    <property type="entry name" value="Homeodomain-like"/>
    <property type="match status" value="1"/>
</dbReference>
<evidence type="ECO:0000256" key="2">
    <source>
        <dbReference type="ARBA" id="ARBA00023125"/>
    </source>
</evidence>
<evidence type="ECO:0000313" key="5">
    <source>
        <dbReference type="EMBL" id="MDR7151577.1"/>
    </source>
</evidence>
<reference evidence="5 6" key="1">
    <citation type="submission" date="2023-07" db="EMBL/GenBank/DDBJ databases">
        <title>Sorghum-associated microbial communities from plants grown in Nebraska, USA.</title>
        <authorList>
            <person name="Schachtman D."/>
        </authorList>
    </citation>
    <scope>NUCLEOTIDE SEQUENCE [LARGE SCALE GENOMIC DNA]</scope>
    <source>
        <strain evidence="5 6">4249</strain>
    </source>
</reference>
<dbReference type="InterPro" id="IPR018060">
    <property type="entry name" value="HTH_AraC"/>
</dbReference>
<dbReference type="EMBL" id="JAVDWU010000008">
    <property type="protein sequence ID" value="MDR7151577.1"/>
    <property type="molecule type" value="Genomic_DNA"/>
</dbReference>
<evidence type="ECO:0000256" key="1">
    <source>
        <dbReference type="ARBA" id="ARBA00023015"/>
    </source>
</evidence>
<gene>
    <name evidence="5" type="ORF">J2W49_003553</name>
</gene>
<dbReference type="InterPro" id="IPR046532">
    <property type="entry name" value="DUF6597"/>
</dbReference>
<evidence type="ECO:0000256" key="3">
    <source>
        <dbReference type="ARBA" id="ARBA00023163"/>
    </source>
</evidence>
<organism evidence="5 6">
    <name type="scientific">Hydrogenophaga palleronii</name>
    <dbReference type="NCBI Taxonomy" id="65655"/>
    <lineage>
        <taxon>Bacteria</taxon>
        <taxon>Pseudomonadati</taxon>
        <taxon>Pseudomonadota</taxon>
        <taxon>Betaproteobacteria</taxon>
        <taxon>Burkholderiales</taxon>
        <taxon>Comamonadaceae</taxon>
        <taxon>Hydrogenophaga</taxon>
    </lineage>
</organism>
<dbReference type="Pfam" id="PF12833">
    <property type="entry name" value="HTH_18"/>
    <property type="match status" value="1"/>
</dbReference>
<dbReference type="PANTHER" id="PTHR46796">
    <property type="entry name" value="HTH-TYPE TRANSCRIPTIONAL ACTIVATOR RHAS-RELATED"/>
    <property type="match status" value="1"/>
</dbReference>
<evidence type="ECO:0000313" key="6">
    <source>
        <dbReference type="Proteomes" id="UP001265700"/>
    </source>
</evidence>